<keyword evidence="1 6" id="KW-0645">Protease</keyword>
<evidence type="ECO:0000256" key="2">
    <source>
        <dbReference type="ARBA" id="ARBA00022723"/>
    </source>
</evidence>
<dbReference type="PANTHER" id="PTHR22726:SF24">
    <property type="entry name" value="M48 FAMILY METALLOPEPTIDASE"/>
    <property type="match status" value="1"/>
</dbReference>
<keyword evidence="7" id="KW-0732">Signal</keyword>
<dbReference type="InterPro" id="IPR051156">
    <property type="entry name" value="Mito/Outer_Membr_Metalloprot"/>
</dbReference>
<organism evidence="9 10">
    <name type="scientific">Maricaulis maris</name>
    <dbReference type="NCBI Taxonomy" id="74318"/>
    <lineage>
        <taxon>Bacteria</taxon>
        <taxon>Pseudomonadati</taxon>
        <taxon>Pseudomonadota</taxon>
        <taxon>Alphaproteobacteria</taxon>
        <taxon>Maricaulales</taxon>
        <taxon>Maricaulaceae</taxon>
        <taxon>Maricaulis</taxon>
    </lineage>
</organism>
<keyword evidence="5 6" id="KW-0482">Metalloprotease</keyword>
<evidence type="ECO:0000256" key="5">
    <source>
        <dbReference type="ARBA" id="ARBA00023049"/>
    </source>
</evidence>
<dbReference type="GO" id="GO:0004222">
    <property type="term" value="F:metalloendopeptidase activity"/>
    <property type="evidence" value="ECO:0007669"/>
    <property type="project" value="InterPro"/>
</dbReference>
<keyword evidence="2" id="KW-0479">Metal-binding</keyword>
<dbReference type="SUPFAM" id="SSF48452">
    <property type="entry name" value="TPR-like"/>
    <property type="match status" value="1"/>
</dbReference>
<keyword evidence="4 6" id="KW-0862">Zinc</keyword>
<comment type="similarity">
    <text evidence="6">Belongs to the peptidase M48 family.</text>
</comment>
<accession>A0A495D2Q8</accession>
<keyword evidence="3 6" id="KW-0378">Hydrolase</keyword>
<dbReference type="AlphaFoldDB" id="A0A495D2Q8"/>
<dbReference type="Gene3D" id="3.30.2010.10">
    <property type="entry name" value="Metalloproteases ('zincins'), catalytic domain"/>
    <property type="match status" value="1"/>
</dbReference>
<proteinExistence type="inferred from homology"/>
<reference evidence="9 10" key="1">
    <citation type="submission" date="2018-10" db="EMBL/GenBank/DDBJ databases">
        <title>Genomic Encyclopedia of Type Strains, Phase IV (KMG-IV): sequencing the most valuable type-strain genomes for metagenomic binning, comparative biology and taxonomic classification.</title>
        <authorList>
            <person name="Goeker M."/>
        </authorList>
    </citation>
    <scope>NUCLEOTIDE SEQUENCE [LARGE SCALE GENOMIC DNA]</scope>
    <source>
        <strain evidence="9 10">DSM 4734</strain>
    </source>
</reference>
<sequence>MLNSLTRLGLAAGLAVSLAACASTDHGVRSAGDRPMDLSSTEASLWYQTDEAESRLQASGQLNSDPALNAWVNARICEVAGTFCDDLRLYILESPTFNASMAPNGMAIVNTGLLLRAETTDELAFVLGHEFVHFEENHFLERHAAMRNANVTSTVLGSVIGVAGGGGLSSFGSLLAYGGALSFSRSQETEADTKGLIHATEAGYSADAGAAIWSNLLDELTASDHDEVTRRGNDGGVFGTHPDIDVRIASLTAQAADLPVHDGDRAAYRRIIRPFLQDWLDMHIVRRDHGATLALVDRLAGQGEDLGVLQYARGRIYAMRADDGDDALALAEFEAATRHADAPADAWRAIGEMRRAQGDNPAAAAAFQAYLDHSPQARDRYLIERLITDLTGTQP</sequence>
<name>A0A495D2Q8_9PROT</name>
<dbReference type="Pfam" id="PF01435">
    <property type="entry name" value="Peptidase_M48"/>
    <property type="match status" value="1"/>
</dbReference>
<dbReference type="CDD" id="cd07324">
    <property type="entry name" value="M48C_Oma1-like"/>
    <property type="match status" value="1"/>
</dbReference>
<dbReference type="EMBL" id="RBIM01000005">
    <property type="protein sequence ID" value="RKQ96047.1"/>
    <property type="molecule type" value="Genomic_DNA"/>
</dbReference>
<dbReference type="InterPro" id="IPR001915">
    <property type="entry name" value="Peptidase_M48"/>
</dbReference>
<evidence type="ECO:0000256" key="4">
    <source>
        <dbReference type="ARBA" id="ARBA00022833"/>
    </source>
</evidence>
<feature type="signal peptide" evidence="7">
    <location>
        <begin position="1"/>
        <end position="22"/>
    </location>
</feature>
<gene>
    <name evidence="9" type="ORF">C7435_2298</name>
</gene>
<dbReference type="RefSeq" id="WP_121211609.1">
    <property type="nucleotide sequence ID" value="NZ_RBIM01000005.1"/>
</dbReference>
<comment type="caution">
    <text evidence="9">The sequence shown here is derived from an EMBL/GenBank/DDBJ whole genome shotgun (WGS) entry which is preliminary data.</text>
</comment>
<evidence type="ECO:0000256" key="3">
    <source>
        <dbReference type="ARBA" id="ARBA00022801"/>
    </source>
</evidence>
<evidence type="ECO:0000259" key="8">
    <source>
        <dbReference type="Pfam" id="PF01435"/>
    </source>
</evidence>
<evidence type="ECO:0000256" key="7">
    <source>
        <dbReference type="SAM" id="SignalP"/>
    </source>
</evidence>
<feature type="chain" id="PRO_5019807376" evidence="7">
    <location>
        <begin position="23"/>
        <end position="395"/>
    </location>
</feature>
<dbReference type="OrthoDB" id="7338723at2"/>
<evidence type="ECO:0000313" key="10">
    <source>
        <dbReference type="Proteomes" id="UP000273675"/>
    </source>
</evidence>
<dbReference type="Proteomes" id="UP000273675">
    <property type="component" value="Unassembled WGS sequence"/>
</dbReference>
<dbReference type="GO" id="GO:0016020">
    <property type="term" value="C:membrane"/>
    <property type="evidence" value="ECO:0007669"/>
    <property type="project" value="TreeGrafter"/>
</dbReference>
<dbReference type="InterPro" id="IPR011990">
    <property type="entry name" value="TPR-like_helical_dom_sf"/>
</dbReference>
<protein>
    <submittedName>
        <fullName evidence="9">Peptidase M48-like protein</fullName>
    </submittedName>
</protein>
<dbReference type="PANTHER" id="PTHR22726">
    <property type="entry name" value="METALLOENDOPEPTIDASE OMA1"/>
    <property type="match status" value="1"/>
</dbReference>
<dbReference type="GO" id="GO:0046872">
    <property type="term" value="F:metal ion binding"/>
    <property type="evidence" value="ECO:0007669"/>
    <property type="project" value="UniProtKB-KW"/>
</dbReference>
<feature type="domain" description="Peptidase M48" evidence="8">
    <location>
        <begin position="89"/>
        <end position="253"/>
    </location>
</feature>
<evidence type="ECO:0000313" key="9">
    <source>
        <dbReference type="EMBL" id="RKQ96047.1"/>
    </source>
</evidence>
<dbReference type="GO" id="GO:0051603">
    <property type="term" value="P:proteolysis involved in protein catabolic process"/>
    <property type="evidence" value="ECO:0007669"/>
    <property type="project" value="TreeGrafter"/>
</dbReference>
<dbReference type="PROSITE" id="PS51257">
    <property type="entry name" value="PROKAR_LIPOPROTEIN"/>
    <property type="match status" value="1"/>
</dbReference>
<dbReference type="Gene3D" id="1.25.40.10">
    <property type="entry name" value="Tetratricopeptide repeat domain"/>
    <property type="match status" value="1"/>
</dbReference>
<evidence type="ECO:0000256" key="1">
    <source>
        <dbReference type="ARBA" id="ARBA00022670"/>
    </source>
</evidence>
<evidence type="ECO:0000256" key="6">
    <source>
        <dbReference type="RuleBase" id="RU003983"/>
    </source>
</evidence>
<comment type="cofactor">
    <cofactor evidence="6">
        <name>Zn(2+)</name>
        <dbReference type="ChEBI" id="CHEBI:29105"/>
    </cofactor>
    <text evidence="6">Binds 1 zinc ion per subunit.</text>
</comment>